<dbReference type="InterPro" id="IPR003593">
    <property type="entry name" value="AAA+_ATPase"/>
</dbReference>
<dbReference type="InterPro" id="IPR050238">
    <property type="entry name" value="DNA_Rep/Repair_Clamp_Loader"/>
</dbReference>
<dbReference type="GO" id="GO:0006261">
    <property type="term" value="P:DNA-templated DNA replication"/>
    <property type="evidence" value="ECO:0007669"/>
    <property type="project" value="TreeGrafter"/>
</dbReference>
<dbReference type="GO" id="GO:0005634">
    <property type="term" value="C:nucleus"/>
    <property type="evidence" value="ECO:0007669"/>
    <property type="project" value="UniProtKB-SubCell"/>
</dbReference>
<feature type="domain" description="AAA+ ATPase" evidence="8">
    <location>
        <begin position="43"/>
        <end position="187"/>
    </location>
</feature>
<comment type="similarity">
    <text evidence="2">Belongs to the activator 1 small subunits family.</text>
</comment>
<dbReference type="GO" id="GO:0005524">
    <property type="term" value="F:ATP binding"/>
    <property type="evidence" value="ECO:0007669"/>
    <property type="project" value="UniProtKB-KW"/>
</dbReference>
<organism evidence="9 10">
    <name type="scientific">Caenorhabditis japonica</name>
    <dbReference type="NCBI Taxonomy" id="281687"/>
    <lineage>
        <taxon>Eukaryota</taxon>
        <taxon>Metazoa</taxon>
        <taxon>Ecdysozoa</taxon>
        <taxon>Nematoda</taxon>
        <taxon>Chromadorea</taxon>
        <taxon>Rhabditida</taxon>
        <taxon>Rhabditina</taxon>
        <taxon>Rhabditomorpha</taxon>
        <taxon>Rhabditoidea</taxon>
        <taxon>Rhabditidae</taxon>
        <taxon>Peloderinae</taxon>
        <taxon>Caenorhabditis</taxon>
    </lineage>
</organism>
<dbReference type="EnsemblMetazoa" id="CJA08581.1">
    <property type="protein sequence ID" value="CJA08581.1"/>
    <property type="gene ID" value="WBGene00127785"/>
</dbReference>
<dbReference type="SUPFAM" id="SSF48019">
    <property type="entry name" value="post-AAA+ oligomerization domain-like"/>
    <property type="match status" value="1"/>
</dbReference>
<keyword evidence="4" id="KW-0547">Nucleotide-binding</keyword>
<dbReference type="FunFam" id="3.40.50.300:FF:003154">
    <property type="entry name" value="Serine/threonine-protein phosphatase"/>
    <property type="match status" value="1"/>
</dbReference>
<dbReference type="AlphaFoldDB" id="A0A8R1DPW2"/>
<evidence type="ECO:0000259" key="8">
    <source>
        <dbReference type="SMART" id="SM00382"/>
    </source>
</evidence>
<dbReference type="Gene3D" id="3.40.50.300">
    <property type="entry name" value="P-loop containing nucleotide triphosphate hydrolases"/>
    <property type="match status" value="1"/>
</dbReference>
<dbReference type="GO" id="GO:0003677">
    <property type="term" value="F:DNA binding"/>
    <property type="evidence" value="ECO:0007669"/>
    <property type="project" value="InterPro"/>
</dbReference>
<dbReference type="GO" id="GO:0006281">
    <property type="term" value="P:DNA repair"/>
    <property type="evidence" value="ECO:0007669"/>
    <property type="project" value="TreeGrafter"/>
</dbReference>
<dbReference type="InterPro" id="IPR013748">
    <property type="entry name" value="Rep_factorC_C"/>
</dbReference>
<keyword evidence="5" id="KW-0067">ATP-binding</keyword>
<evidence type="ECO:0000313" key="10">
    <source>
        <dbReference type="Proteomes" id="UP000005237"/>
    </source>
</evidence>
<evidence type="ECO:0000256" key="5">
    <source>
        <dbReference type="ARBA" id="ARBA00022840"/>
    </source>
</evidence>
<evidence type="ECO:0000256" key="1">
    <source>
        <dbReference type="ARBA" id="ARBA00004123"/>
    </source>
</evidence>
<name>A0A8R1DPW2_CAEJA</name>
<dbReference type="SUPFAM" id="SSF52540">
    <property type="entry name" value="P-loop containing nucleoside triphosphate hydrolases"/>
    <property type="match status" value="1"/>
</dbReference>
<dbReference type="CDD" id="cd18140">
    <property type="entry name" value="HLD_clamp_RFC"/>
    <property type="match status" value="1"/>
</dbReference>
<dbReference type="PANTHER" id="PTHR11669">
    <property type="entry name" value="REPLICATION FACTOR C / DNA POLYMERASE III GAMMA-TAU SUBUNIT"/>
    <property type="match status" value="1"/>
</dbReference>
<keyword evidence="3" id="KW-0235">DNA replication</keyword>
<evidence type="ECO:0000256" key="2">
    <source>
        <dbReference type="ARBA" id="ARBA00005378"/>
    </source>
</evidence>
<dbReference type="Gene3D" id="1.10.8.60">
    <property type="match status" value="1"/>
</dbReference>
<evidence type="ECO:0000256" key="4">
    <source>
        <dbReference type="ARBA" id="ARBA00022741"/>
    </source>
</evidence>
<evidence type="ECO:0000256" key="6">
    <source>
        <dbReference type="ARBA" id="ARBA00023242"/>
    </source>
</evidence>
<keyword evidence="10" id="KW-1185">Reference proteome</keyword>
<evidence type="ECO:0000256" key="3">
    <source>
        <dbReference type="ARBA" id="ARBA00022705"/>
    </source>
</evidence>
<dbReference type="Gene3D" id="1.20.272.10">
    <property type="match status" value="1"/>
</dbReference>
<evidence type="ECO:0000313" key="9">
    <source>
        <dbReference type="EnsemblMetazoa" id="CJA08581.1"/>
    </source>
</evidence>
<dbReference type="InterPro" id="IPR003959">
    <property type="entry name" value="ATPase_AAA_core"/>
</dbReference>
<dbReference type="Pfam" id="PF00004">
    <property type="entry name" value="AAA"/>
    <property type="match status" value="1"/>
</dbReference>
<proteinExistence type="inferred from homology"/>
<dbReference type="CDD" id="cd00009">
    <property type="entry name" value="AAA"/>
    <property type="match status" value="1"/>
</dbReference>
<dbReference type="GO" id="GO:0016887">
    <property type="term" value="F:ATP hydrolysis activity"/>
    <property type="evidence" value="ECO:0007669"/>
    <property type="project" value="InterPro"/>
</dbReference>
<sequence>MVTAPNVAANLPWVEKYRPSKLDELVAHEQVVKTLTRFIENRTMPHLLFYGPPGTGKTTTVLAAARKMYSPQKMTSMVLELNASDERGIDVVRNTIVNFAQTKALQAFSSATTSENAAFKLVILDEADSMTKDAQNALRRVIEKYTDNVRFCIICNYMASIIPAIQSRCTRFRFAPLDQKLIVPRLEYIVKTENLNMTPDGRDALLTVSKGDMRTVINTLQSTAMSFDVISETTVYQCIGQPTPKEMKEVIKSLLNDPAKKCLINIKSKLFGNGYALQDVITHLHDIIYTLDIPDQAMATLITGLGEVEENLSTGCSNETQLAAVVAAFFEAKRLCVADMKNVQLEDVEPMEL</sequence>
<dbReference type="OMA" id="ICNHISQ"/>
<dbReference type="NCBIfam" id="NF001679">
    <property type="entry name" value="PRK00440.1"/>
    <property type="match status" value="1"/>
</dbReference>
<evidence type="ECO:0000256" key="7">
    <source>
        <dbReference type="ARBA" id="ARBA00080380"/>
    </source>
</evidence>
<dbReference type="InterPro" id="IPR008921">
    <property type="entry name" value="DNA_pol3_clamp-load_cplx_C"/>
</dbReference>
<dbReference type="InterPro" id="IPR027417">
    <property type="entry name" value="P-loop_NTPase"/>
</dbReference>
<dbReference type="FunFam" id="1.10.8.60:FF:000028">
    <property type="entry name" value="Replication factor C subunit 5"/>
    <property type="match status" value="1"/>
</dbReference>
<dbReference type="GO" id="GO:0003689">
    <property type="term" value="F:DNA clamp loader activity"/>
    <property type="evidence" value="ECO:0007669"/>
    <property type="project" value="TreeGrafter"/>
</dbReference>
<dbReference type="FunFam" id="1.20.272.10:FF:000004">
    <property type="entry name" value="Replication factor C subunit 5"/>
    <property type="match status" value="1"/>
</dbReference>
<dbReference type="Proteomes" id="UP000005237">
    <property type="component" value="Unassembled WGS sequence"/>
</dbReference>
<comment type="subcellular location">
    <subcellularLocation>
        <location evidence="1">Nucleus</location>
    </subcellularLocation>
</comment>
<dbReference type="InterPro" id="IPR047854">
    <property type="entry name" value="RFC_lid"/>
</dbReference>
<accession>A0A8R1DPW2</accession>
<protein>
    <recommendedName>
        <fullName evidence="7">Activator 1 subunit 5</fullName>
    </recommendedName>
</protein>
<dbReference type="PANTHER" id="PTHR11669:SF9">
    <property type="entry name" value="REPLICATION FACTOR C SUBUNIT 5"/>
    <property type="match status" value="1"/>
</dbReference>
<keyword evidence="6" id="KW-0539">Nucleus</keyword>
<dbReference type="SMART" id="SM00382">
    <property type="entry name" value="AAA"/>
    <property type="match status" value="1"/>
</dbReference>
<dbReference type="Pfam" id="PF08542">
    <property type="entry name" value="Rep_fac_C"/>
    <property type="match status" value="1"/>
</dbReference>
<reference evidence="10" key="1">
    <citation type="submission" date="2010-08" db="EMBL/GenBank/DDBJ databases">
        <authorList>
            <consortium name="Caenorhabditis japonica Sequencing Consortium"/>
            <person name="Wilson R.K."/>
        </authorList>
    </citation>
    <scope>NUCLEOTIDE SEQUENCE [LARGE SCALE GENOMIC DNA]</scope>
    <source>
        <strain evidence="10">DF5081</strain>
    </source>
</reference>
<dbReference type="GO" id="GO:0005663">
    <property type="term" value="C:DNA replication factor C complex"/>
    <property type="evidence" value="ECO:0007669"/>
    <property type="project" value="TreeGrafter"/>
</dbReference>
<reference evidence="9" key="2">
    <citation type="submission" date="2022-06" db="UniProtKB">
        <authorList>
            <consortium name="EnsemblMetazoa"/>
        </authorList>
    </citation>
    <scope>IDENTIFICATION</scope>
    <source>
        <strain evidence="9">DF5081</strain>
    </source>
</reference>